<feature type="transmembrane region" description="Helical" evidence="8">
    <location>
        <begin position="122"/>
        <end position="141"/>
    </location>
</feature>
<evidence type="ECO:0000256" key="1">
    <source>
        <dbReference type="ARBA" id="ARBA00004651"/>
    </source>
</evidence>
<keyword evidence="5 8" id="KW-0812">Transmembrane</keyword>
<sequence length="356" mass="36543">MRFAVLFSGVALYSALYAVVPLLPLLERLFGAPPGAAGPGMGLPLLLLVLLSPLTPRLSLPPGVLLGGGLLLVGAGGVLGALSPSLFLWTLARLLQGAGAALVPALAIALLPLLYPRRAWEVAGLYMAGNVLGGGLGRVLAGVLAEGLGVREALLFLSLPALALGLLLLGLPRGKTPPLGPARYDLRALPLYAVGAVLLFLNLFLANLLPYRLLDLGYRPAEVGLVYLAYLFGLPGSALSGFLAARLGPRRTFRLAFLGVLVALGLLLLPPPFLVAGFVLLMAFLFTAQSLASGAAGQRGPGVSGTYVASFYLGGTLAGLAYPLFLHSFPLAVGLGAALALLALLLAPVEVQTVRT</sequence>
<dbReference type="InterPro" id="IPR036259">
    <property type="entry name" value="MFS_trans_sf"/>
</dbReference>
<dbReference type="PROSITE" id="PS50850">
    <property type="entry name" value="MFS"/>
    <property type="match status" value="1"/>
</dbReference>
<dbReference type="AlphaFoldDB" id="A0AAD1KT56"/>
<evidence type="ECO:0000256" key="8">
    <source>
        <dbReference type="SAM" id="Phobius"/>
    </source>
</evidence>
<accession>A0AAD1KT56</accession>
<dbReference type="InterPro" id="IPR011701">
    <property type="entry name" value="MFS"/>
</dbReference>
<feature type="domain" description="Major facilitator superfamily (MFS) profile" evidence="9">
    <location>
        <begin position="1"/>
        <end position="355"/>
    </location>
</feature>
<feature type="transmembrane region" description="Helical" evidence="8">
    <location>
        <begin position="307"/>
        <end position="325"/>
    </location>
</feature>
<dbReference type="InterPro" id="IPR020846">
    <property type="entry name" value="MFS_dom"/>
</dbReference>
<dbReference type="SUPFAM" id="SSF103473">
    <property type="entry name" value="MFS general substrate transporter"/>
    <property type="match status" value="1"/>
</dbReference>
<feature type="transmembrane region" description="Helical" evidence="8">
    <location>
        <begin position="225"/>
        <end position="245"/>
    </location>
</feature>
<dbReference type="Proteomes" id="UP000825379">
    <property type="component" value="Chromosome"/>
</dbReference>
<evidence type="ECO:0000256" key="3">
    <source>
        <dbReference type="ARBA" id="ARBA00022448"/>
    </source>
</evidence>
<dbReference type="Gene3D" id="1.20.1250.20">
    <property type="entry name" value="MFS general substrate transporter like domains"/>
    <property type="match status" value="1"/>
</dbReference>
<comment type="similarity">
    <text evidence="2">Belongs to the major facilitator superfamily.</text>
</comment>
<comment type="subcellular location">
    <subcellularLocation>
        <location evidence="1">Cell membrane</location>
        <topology evidence="1">Multi-pass membrane protein</topology>
    </subcellularLocation>
</comment>
<feature type="transmembrane region" description="Helical" evidence="8">
    <location>
        <begin position="63"/>
        <end position="82"/>
    </location>
</feature>
<dbReference type="GO" id="GO:0005886">
    <property type="term" value="C:plasma membrane"/>
    <property type="evidence" value="ECO:0007669"/>
    <property type="project" value="UniProtKB-SubCell"/>
</dbReference>
<dbReference type="RefSeq" id="WP_143584635.1">
    <property type="nucleotide sequence ID" value="NZ_AP019792.1"/>
</dbReference>
<dbReference type="EMBL" id="AP024926">
    <property type="protein sequence ID" value="BCZ86172.1"/>
    <property type="molecule type" value="Genomic_DNA"/>
</dbReference>
<name>A0AAD1KT56_THETH</name>
<keyword evidence="4" id="KW-1003">Cell membrane</keyword>
<evidence type="ECO:0000259" key="9">
    <source>
        <dbReference type="PROSITE" id="PS50850"/>
    </source>
</evidence>
<dbReference type="Pfam" id="PF07690">
    <property type="entry name" value="MFS_1"/>
    <property type="match status" value="1"/>
</dbReference>
<evidence type="ECO:0000313" key="11">
    <source>
        <dbReference type="Proteomes" id="UP000825379"/>
    </source>
</evidence>
<dbReference type="PANTHER" id="PTHR43271:SF2">
    <property type="entry name" value="BLL2771 PROTEIN"/>
    <property type="match status" value="1"/>
</dbReference>
<feature type="transmembrane region" description="Helical" evidence="8">
    <location>
        <begin position="191"/>
        <end position="213"/>
    </location>
</feature>
<gene>
    <name evidence="10" type="ORF">TthAA11_03540</name>
</gene>
<reference evidence="10" key="1">
    <citation type="submission" date="2021-07" db="EMBL/GenBank/DDBJ databases">
        <title>Complete genome sequences of four Thermus thermophilus strains isolated from Arima Hot Spring in Japan.</title>
        <authorList>
            <person name="Tomariguchi N."/>
            <person name="Ueno Y."/>
            <person name="Miyazaki K."/>
        </authorList>
    </citation>
    <scope>NUCLEOTIDE SEQUENCE</scope>
    <source>
        <strain evidence="10">AA1-1</strain>
    </source>
</reference>
<evidence type="ECO:0000256" key="6">
    <source>
        <dbReference type="ARBA" id="ARBA00022989"/>
    </source>
</evidence>
<organism evidence="10 11">
    <name type="scientific">Thermus thermophilus</name>
    <dbReference type="NCBI Taxonomy" id="274"/>
    <lineage>
        <taxon>Bacteria</taxon>
        <taxon>Thermotogati</taxon>
        <taxon>Deinococcota</taxon>
        <taxon>Deinococci</taxon>
        <taxon>Thermales</taxon>
        <taxon>Thermaceae</taxon>
        <taxon>Thermus</taxon>
    </lineage>
</organism>
<evidence type="ECO:0000313" key="10">
    <source>
        <dbReference type="EMBL" id="BCZ86172.1"/>
    </source>
</evidence>
<evidence type="ECO:0000256" key="4">
    <source>
        <dbReference type="ARBA" id="ARBA00022475"/>
    </source>
</evidence>
<dbReference type="PANTHER" id="PTHR43271">
    <property type="entry name" value="BLL2771 PROTEIN"/>
    <property type="match status" value="1"/>
</dbReference>
<dbReference type="GO" id="GO:0022857">
    <property type="term" value="F:transmembrane transporter activity"/>
    <property type="evidence" value="ECO:0007669"/>
    <property type="project" value="InterPro"/>
</dbReference>
<feature type="transmembrane region" description="Helical" evidence="8">
    <location>
        <begin position="94"/>
        <end position="115"/>
    </location>
</feature>
<evidence type="ECO:0000256" key="2">
    <source>
        <dbReference type="ARBA" id="ARBA00008335"/>
    </source>
</evidence>
<feature type="transmembrane region" description="Helical" evidence="8">
    <location>
        <begin position="252"/>
        <end position="269"/>
    </location>
</feature>
<proteinExistence type="inferred from homology"/>
<protein>
    <submittedName>
        <fullName evidence="10">Multidrug transporter</fullName>
    </submittedName>
</protein>
<feature type="transmembrane region" description="Helical" evidence="8">
    <location>
        <begin position="275"/>
        <end position="295"/>
    </location>
</feature>
<keyword evidence="6 8" id="KW-1133">Transmembrane helix</keyword>
<feature type="transmembrane region" description="Helical" evidence="8">
    <location>
        <begin position="34"/>
        <end position="51"/>
    </location>
</feature>
<evidence type="ECO:0000256" key="5">
    <source>
        <dbReference type="ARBA" id="ARBA00022692"/>
    </source>
</evidence>
<evidence type="ECO:0000256" key="7">
    <source>
        <dbReference type="ARBA" id="ARBA00023136"/>
    </source>
</evidence>
<feature type="transmembrane region" description="Helical" evidence="8">
    <location>
        <begin position="331"/>
        <end position="349"/>
    </location>
</feature>
<keyword evidence="7 8" id="KW-0472">Membrane</keyword>
<keyword evidence="3" id="KW-0813">Transport</keyword>
<feature type="transmembrane region" description="Helical" evidence="8">
    <location>
        <begin position="153"/>
        <end position="171"/>
    </location>
</feature>